<evidence type="ECO:0000313" key="1">
    <source>
        <dbReference type="EMBL" id="KAF9067690.1"/>
    </source>
</evidence>
<keyword evidence="2" id="KW-1185">Reference proteome</keyword>
<protein>
    <submittedName>
        <fullName evidence="1">Uncharacterized protein</fullName>
    </submittedName>
</protein>
<dbReference type="Proteomes" id="UP000772434">
    <property type="component" value="Unassembled WGS sequence"/>
</dbReference>
<gene>
    <name evidence="1" type="ORF">BDP27DRAFT_1403727</name>
</gene>
<dbReference type="AlphaFoldDB" id="A0A9P5PTA2"/>
<sequence length="172" mass="19428">MSFTSLSWSTDSSTQSRWYPNSFQKYGPHSNNTEANTKTEPQNPPRLLLAGLLVSSYISASSIPNAILAQVLSSNLRVHIVSVEWNARTLGIGADRADISLEYWISRRSDAKYWATYNSIPACVHPIVSRYKPLTENIQARMTGVVELQVKKYCSLDTVLGYYTLYWTIVEK</sequence>
<dbReference type="EMBL" id="JADNRY010000070">
    <property type="protein sequence ID" value="KAF9067690.1"/>
    <property type="molecule type" value="Genomic_DNA"/>
</dbReference>
<name>A0A9P5PTA2_9AGAR</name>
<reference evidence="1" key="1">
    <citation type="submission" date="2020-11" db="EMBL/GenBank/DDBJ databases">
        <authorList>
            <consortium name="DOE Joint Genome Institute"/>
            <person name="Ahrendt S."/>
            <person name="Riley R."/>
            <person name="Andreopoulos W."/>
            <person name="Labutti K."/>
            <person name="Pangilinan J."/>
            <person name="Ruiz-Duenas F.J."/>
            <person name="Barrasa J.M."/>
            <person name="Sanchez-Garcia M."/>
            <person name="Camarero S."/>
            <person name="Miyauchi S."/>
            <person name="Serrano A."/>
            <person name="Linde D."/>
            <person name="Babiker R."/>
            <person name="Drula E."/>
            <person name="Ayuso-Fernandez I."/>
            <person name="Pacheco R."/>
            <person name="Padilla G."/>
            <person name="Ferreira P."/>
            <person name="Barriuso J."/>
            <person name="Kellner H."/>
            <person name="Castanera R."/>
            <person name="Alfaro M."/>
            <person name="Ramirez L."/>
            <person name="Pisabarro A.G."/>
            <person name="Kuo A."/>
            <person name="Tritt A."/>
            <person name="Lipzen A."/>
            <person name="He G."/>
            <person name="Yan M."/>
            <person name="Ng V."/>
            <person name="Cullen D."/>
            <person name="Martin F."/>
            <person name="Rosso M.-N."/>
            <person name="Henrissat B."/>
            <person name="Hibbett D."/>
            <person name="Martinez A.T."/>
            <person name="Grigoriev I.V."/>
        </authorList>
    </citation>
    <scope>NUCLEOTIDE SEQUENCE</scope>
    <source>
        <strain evidence="1">AH 40177</strain>
    </source>
</reference>
<proteinExistence type="predicted"/>
<accession>A0A9P5PTA2</accession>
<evidence type="ECO:0000313" key="2">
    <source>
        <dbReference type="Proteomes" id="UP000772434"/>
    </source>
</evidence>
<comment type="caution">
    <text evidence="1">The sequence shown here is derived from an EMBL/GenBank/DDBJ whole genome shotgun (WGS) entry which is preliminary data.</text>
</comment>
<organism evidence="1 2">
    <name type="scientific">Rhodocollybia butyracea</name>
    <dbReference type="NCBI Taxonomy" id="206335"/>
    <lineage>
        <taxon>Eukaryota</taxon>
        <taxon>Fungi</taxon>
        <taxon>Dikarya</taxon>
        <taxon>Basidiomycota</taxon>
        <taxon>Agaricomycotina</taxon>
        <taxon>Agaricomycetes</taxon>
        <taxon>Agaricomycetidae</taxon>
        <taxon>Agaricales</taxon>
        <taxon>Marasmiineae</taxon>
        <taxon>Omphalotaceae</taxon>
        <taxon>Rhodocollybia</taxon>
    </lineage>
</organism>